<feature type="transmembrane region" description="Helical" evidence="11">
    <location>
        <begin position="202"/>
        <end position="220"/>
    </location>
</feature>
<feature type="region of interest" description="Disordered" evidence="10">
    <location>
        <begin position="1"/>
        <end position="26"/>
    </location>
</feature>
<dbReference type="EMBL" id="DF236975">
    <property type="protein sequence ID" value="GAQ79207.1"/>
    <property type="molecule type" value="Genomic_DNA"/>
</dbReference>
<dbReference type="Gene3D" id="1.50.10.150">
    <property type="entry name" value="Voltage-dependent anion channel"/>
    <property type="match status" value="1"/>
</dbReference>
<feature type="transmembrane region" description="Helical" evidence="11">
    <location>
        <begin position="162"/>
        <end position="181"/>
    </location>
</feature>
<feature type="transmembrane region" description="Helical" evidence="11">
    <location>
        <begin position="93"/>
        <end position="112"/>
    </location>
</feature>
<keyword evidence="5" id="KW-1003">Cell membrane</keyword>
<evidence type="ECO:0000256" key="6">
    <source>
        <dbReference type="ARBA" id="ARBA00022692"/>
    </source>
</evidence>
<dbReference type="Pfam" id="PF03595">
    <property type="entry name" value="SLAC1"/>
    <property type="match status" value="1"/>
</dbReference>
<proteinExistence type="inferred from homology"/>
<dbReference type="Proteomes" id="UP000054558">
    <property type="component" value="Unassembled WGS sequence"/>
</dbReference>
<evidence type="ECO:0000256" key="10">
    <source>
        <dbReference type="SAM" id="MobiDB-lite"/>
    </source>
</evidence>
<reference evidence="12 13" key="1">
    <citation type="journal article" date="2014" name="Nat. Commun.">
        <title>Klebsormidium flaccidum genome reveals primary factors for plant terrestrial adaptation.</title>
        <authorList>
            <person name="Hori K."/>
            <person name="Maruyama F."/>
            <person name="Fujisawa T."/>
            <person name="Togashi T."/>
            <person name="Yamamoto N."/>
            <person name="Seo M."/>
            <person name="Sato S."/>
            <person name="Yamada T."/>
            <person name="Mori H."/>
            <person name="Tajima N."/>
            <person name="Moriyama T."/>
            <person name="Ikeuchi M."/>
            <person name="Watanabe M."/>
            <person name="Wada H."/>
            <person name="Kobayashi K."/>
            <person name="Saito M."/>
            <person name="Masuda T."/>
            <person name="Sasaki-Sekimoto Y."/>
            <person name="Mashiguchi K."/>
            <person name="Awai K."/>
            <person name="Shimojima M."/>
            <person name="Masuda S."/>
            <person name="Iwai M."/>
            <person name="Nobusawa T."/>
            <person name="Narise T."/>
            <person name="Kondo S."/>
            <person name="Saito H."/>
            <person name="Sato R."/>
            <person name="Murakawa M."/>
            <person name="Ihara Y."/>
            <person name="Oshima-Yamada Y."/>
            <person name="Ohtaka K."/>
            <person name="Satoh M."/>
            <person name="Sonobe K."/>
            <person name="Ishii M."/>
            <person name="Ohtani R."/>
            <person name="Kanamori-Sato M."/>
            <person name="Honoki R."/>
            <person name="Miyazaki D."/>
            <person name="Mochizuki H."/>
            <person name="Umetsu J."/>
            <person name="Higashi K."/>
            <person name="Shibata D."/>
            <person name="Kamiya Y."/>
            <person name="Sato N."/>
            <person name="Nakamura Y."/>
            <person name="Tabata S."/>
            <person name="Ida S."/>
            <person name="Kurokawa K."/>
            <person name="Ohta H."/>
        </authorList>
    </citation>
    <scope>NUCLEOTIDE SEQUENCE [LARGE SCALE GENOMIC DNA]</scope>
    <source>
        <strain evidence="12 13">NIES-2285</strain>
    </source>
</reference>
<keyword evidence="13" id="KW-1185">Reference proteome</keyword>
<feature type="transmembrane region" description="Helical" evidence="11">
    <location>
        <begin position="226"/>
        <end position="246"/>
    </location>
</feature>
<evidence type="ECO:0000256" key="5">
    <source>
        <dbReference type="ARBA" id="ARBA00022475"/>
    </source>
</evidence>
<protein>
    <submittedName>
        <fullName evidence="12">S-type anion channel</fullName>
    </submittedName>
</protein>
<evidence type="ECO:0000256" key="9">
    <source>
        <dbReference type="ARBA" id="ARBA00023136"/>
    </source>
</evidence>
<accession>A0A1Y1HRL0</accession>
<sequence length="395" mass="43883">MTTERETSIGSATEGGRWTSDGEGSVPIEKDLESNQKSLQGNRSVKFKTPFLLRFKATVFGINLGIGSQALLWQQIGASPAMRFLQIPSGISLAVWCVGVLLLFVIPVTYLLKLLVWPKAVRREFQHPIRTNFLIAPWWAALLLCLGAPGEITDRIYGEGKSIHWGAALAFSIPLLASEMIMRYSHWIYGYEDRLTTTANPACQIALKGNFISAIAFARAGWPDPALFMLSVGLIHWLVVFNTLYMRPGKTQELPRPLTPLYFLLIAPPAVVATAWAEIQGPGEFDRLSKGFTFASLGLFLVLAARGKIMFHWTFSFAWWGFVFPTAAVAVSFMLYADAMPDTWQRWVVRALALFFWATSVAAFLVSSCVSLGKLCIGTLFPDDEVTESLLEEEQ</sequence>
<dbReference type="GO" id="GO:0008308">
    <property type="term" value="F:voltage-gated monoatomic anion channel activity"/>
    <property type="evidence" value="ECO:0007669"/>
    <property type="project" value="InterPro"/>
</dbReference>
<feature type="transmembrane region" description="Helical" evidence="11">
    <location>
        <begin position="347"/>
        <end position="366"/>
    </location>
</feature>
<feature type="transmembrane region" description="Helical" evidence="11">
    <location>
        <begin position="288"/>
        <end position="305"/>
    </location>
</feature>
<comment type="subcellular location">
    <subcellularLocation>
        <location evidence="2">Cell membrane</location>
    </subcellularLocation>
    <subcellularLocation>
        <location evidence="1">Endomembrane system</location>
        <topology evidence="1">Multi-pass membrane protein</topology>
    </subcellularLocation>
</comment>
<dbReference type="GO" id="GO:0012505">
    <property type="term" value="C:endomembrane system"/>
    <property type="evidence" value="ECO:0007669"/>
    <property type="project" value="UniProtKB-SubCell"/>
</dbReference>
<dbReference type="PANTHER" id="PTHR31269">
    <property type="entry name" value="S-TYPE ANION CHANNEL SLAH3"/>
    <property type="match status" value="1"/>
</dbReference>
<evidence type="ECO:0000256" key="8">
    <source>
        <dbReference type="ARBA" id="ARBA00023065"/>
    </source>
</evidence>
<comment type="similarity">
    <text evidence="3">Belongs to the SLAC1 S-type anion channel family.</text>
</comment>
<dbReference type="GO" id="GO:0006873">
    <property type="term" value="P:intracellular monoatomic ion homeostasis"/>
    <property type="evidence" value="ECO:0007669"/>
    <property type="project" value="InterPro"/>
</dbReference>
<dbReference type="OrthoDB" id="1867618at2759"/>
<evidence type="ECO:0000313" key="12">
    <source>
        <dbReference type="EMBL" id="GAQ79207.1"/>
    </source>
</evidence>
<organism evidence="12 13">
    <name type="scientific">Klebsormidium nitens</name>
    <name type="common">Green alga</name>
    <name type="synonym">Ulothrix nitens</name>
    <dbReference type="NCBI Taxonomy" id="105231"/>
    <lineage>
        <taxon>Eukaryota</taxon>
        <taxon>Viridiplantae</taxon>
        <taxon>Streptophyta</taxon>
        <taxon>Klebsormidiophyceae</taxon>
        <taxon>Klebsormidiales</taxon>
        <taxon>Klebsormidiaceae</taxon>
        <taxon>Klebsormidium</taxon>
    </lineage>
</organism>
<keyword evidence="7 11" id="KW-1133">Transmembrane helix</keyword>
<evidence type="ECO:0000256" key="4">
    <source>
        <dbReference type="ARBA" id="ARBA00022448"/>
    </source>
</evidence>
<evidence type="ECO:0000256" key="7">
    <source>
        <dbReference type="ARBA" id="ARBA00022989"/>
    </source>
</evidence>
<dbReference type="InterPro" id="IPR004695">
    <property type="entry name" value="SLAC1/Mae1/Ssu1/TehA"/>
</dbReference>
<dbReference type="InterPro" id="IPR030183">
    <property type="entry name" value="SLAC/SLAH"/>
</dbReference>
<dbReference type="InterPro" id="IPR038665">
    <property type="entry name" value="Voltage-dep_anion_channel_sf"/>
</dbReference>
<name>A0A1Y1HRL0_KLENI</name>
<evidence type="ECO:0000256" key="1">
    <source>
        <dbReference type="ARBA" id="ARBA00004127"/>
    </source>
</evidence>
<dbReference type="GO" id="GO:0005886">
    <property type="term" value="C:plasma membrane"/>
    <property type="evidence" value="ECO:0007669"/>
    <property type="project" value="UniProtKB-SubCell"/>
</dbReference>
<keyword evidence="9 11" id="KW-0472">Membrane</keyword>
<dbReference type="AlphaFoldDB" id="A0A1Y1HRL0"/>
<dbReference type="OMA" id="RISMSLC"/>
<keyword evidence="6 11" id="KW-0812">Transmembrane</keyword>
<dbReference type="STRING" id="105231.A0A1Y1HRL0"/>
<feature type="transmembrane region" description="Helical" evidence="11">
    <location>
        <begin position="51"/>
        <end position="73"/>
    </location>
</feature>
<evidence type="ECO:0000256" key="2">
    <source>
        <dbReference type="ARBA" id="ARBA00004236"/>
    </source>
</evidence>
<feature type="transmembrane region" description="Helical" evidence="11">
    <location>
        <begin position="133"/>
        <end position="150"/>
    </location>
</feature>
<evidence type="ECO:0000256" key="11">
    <source>
        <dbReference type="SAM" id="Phobius"/>
    </source>
</evidence>
<gene>
    <name evidence="12" type="ORF">KFL_000260230</name>
</gene>
<feature type="transmembrane region" description="Helical" evidence="11">
    <location>
        <begin position="258"/>
        <end position="276"/>
    </location>
</feature>
<keyword evidence="4" id="KW-0813">Transport</keyword>
<evidence type="ECO:0000256" key="3">
    <source>
        <dbReference type="ARBA" id="ARBA00007808"/>
    </source>
</evidence>
<feature type="transmembrane region" description="Helical" evidence="11">
    <location>
        <begin position="317"/>
        <end position="335"/>
    </location>
</feature>
<evidence type="ECO:0000313" key="13">
    <source>
        <dbReference type="Proteomes" id="UP000054558"/>
    </source>
</evidence>
<dbReference type="PANTHER" id="PTHR31269:SF2">
    <property type="entry name" value="S-TYPE ANION CHANNEL SLAH3"/>
    <property type="match status" value="1"/>
</dbReference>
<keyword evidence="8" id="KW-0406">Ion transport</keyword>